<feature type="transmembrane region" description="Helical" evidence="2">
    <location>
        <begin position="448"/>
        <end position="466"/>
    </location>
</feature>
<keyword evidence="6" id="KW-1185">Reference proteome</keyword>
<evidence type="ECO:0000313" key="5">
    <source>
        <dbReference type="EMBL" id="OMJ23356.1"/>
    </source>
</evidence>
<evidence type="ECO:0000259" key="4">
    <source>
        <dbReference type="Pfam" id="PF14703"/>
    </source>
</evidence>
<dbReference type="AlphaFoldDB" id="A0A1R1Y9K8"/>
<keyword evidence="2" id="KW-0812">Transmembrane</keyword>
<feature type="domain" description="CSC1/OSCA1-like cytosolic" evidence="4">
    <location>
        <begin position="105"/>
        <end position="299"/>
    </location>
</feature>
<dbReference type="InterPro" id="IPR003864">
    <property type="entry name" value="CSC1/OSCA1-like_7TM"/>
</dbReference>
<dbReference type="GO" id="GO:0005886">
    <property type="term" value="C:plasma membrane"/>
    <property type="evidence" value="ECO:0007669"/>
    <property type="project" value="TreeGrafter"/>
</dbReference>
<comment type="caution">
    <text evidence="5">The sequence shown here is derived from an EMBL/GenBank/DDBJ whole genome shotgun (WGS) entry which is preliminary data.</text>
</comment>
<feature type="transmembrane region" description="Helical" evidence="2">
    <location>
        <begin position="361"/>
        <end position="385"/>
    </location>
</feature>
<dbReference type="EMBL" id="LSSM01002040">
    <property type="protein sequence ID" value="OMJ23356.1"/>
    <property type="molecule type" value="Genomic_DNA"/>
</dbReference>
<keyword evidence="2" id="KW-1133">Transmembrane helix</keyword>
<evidence type="ECO:0000256" key="1">
    <source>
        <dbReference type="SAM" id="MobiDB-lite"/>
    </source>
</evidence>
<dbReference type="Pfam" id="PF14703">
    <property type="entry name" value="PHM7_cyt"/>
    <property type="match status" value="1"/>
</dbReference>
<dbReference type="Proteomes" id="UP000187429">
    <property type="component" value="Unassembled WGS sequence"/>
</dbReference>
<evidence type="ECO:0000259" key="3">
    <source>
        <dbReference type="Pfam" id="PF02714"/>
    </source>
</evidence>
<dbReference type="PANTHER" id="PTHR13018:SF5">
    <property type="entry name" value="RE44586P"/>
    <property type="match status" value="1"/>
</dbReference>
<feature type="transmembrane region" description="Helical" evidence="2">
    <location>
        <begin position="62"/>
        <end position="85"/>
    </location>
</feature>
<protein>
    <submittedName>
        <fullName evidence="5">Calcium permeable stress-gated cation channel 1</fullName>
    </submittedName>
</protein>
<reference evidence="6" key="1">
    <citation type="submission" date="2017-01" db="EMBL/GenBank/DDBJ databases">
        <authorList>
            <person name="Wang Y."/>
            <person name="White M."/>
            <person name="Kvist S."/>
            <person name="Moncalvo J.-M."/>
        </authorList>
    </citation>
    <scope>NUCLEOTIDE SEQUENCE [LARGE SCALE GENOMIC DNA]</scope>
    <source>
        <strain evidence="6">ID-206-W2</strain>
    </source>
</reference>
<organism evidence="5 6">
    <name type="scientific">Smittium culicis</name>
    <dbReference type="NCBI Taxonomy" id="133412"/>
    <lineage>
        <taxon>Eukaryota</taxon>
        <taxon>Fungi</taxon>
        <taxon>Fungi incertae sedis</taxon>
        <taxon>Zoopagomycota</taxon>
        <taxon>Kickxellomycotina</taxon>
        <taxon>Harpellomycetes</taxon>
        <taxon>Harpellales</taxon>
        <taxon>Legeriomycetaceae</taxon>
        <taxon>Smittium</taxon>
    </lineage>
</organism>
<dbReference type="GO" id="GO:0005227">
    <property type="term" value="F:calcium-activated cation channel activity"/>
    <property type="evidence" value="ECO:0007669"/>
    <property type="project" value="InterPro"/>
</dbReference>
<evidence type="ECO:0000313" key="6">
    <source>
        <dbReference type="Proteomes" id="UP000187429"/>
    </source>
</evidence>
<keyword evidence="2" id="KW-0472">Membrane</keyword>
<dbReference type="InterPro" id="IPR027815">
    <property type="entry name" value="CSC1/OSCA1-like_cyt"/>
</dbReference>
<dbReference type="InterPro" id="IPR045122">
    <property type="entry name" value="Csc1-like"/>
</dbReference>
<dbReference type="PANTHER" id="PTHR13018">
    <property type="entry name" value="PROBABLE MEMBRANE PROTEIN DUF221-RELATED"/>
    <property type="match status" value="1"/>
</dbReference>
<dbReference type="Pfam" id="PF02714">
    <property type="entry name" value="RSN1_7TM"/>
    <property type="match status" value="1"/>
</dbReference>
<sequence length="879" mass="100174">MAFFGIFIIVPLEARYNSINSPKKTPPINSDNPLDIDNIFSFATKSIWSYLTSAALGSNQVLVAHLVFGYFFVGLVYFMASRFAYQTLSLRWSFLHRLQKSAPVRTIMLRNIPDNFRSAESLKNYFEDIGVGEVESSCIIPKFTELDHLIKMRAKLLLQIERRYAALLGNPCTANGYDPKVLAKFFHDTSNSSISTELKVLYDWAKSSSPKTHSFRKKIETWIKKTHNLRDKFFSLDLLVRKERHEILNDSYYNASNVGFVTFSNAKSAQVAAQLNLYSHPQKFIASLAPEPRDIYWPNLTVSTKSRIIRTLITRLVILLMFVFWLVPITALSALLSPEFIDSYVPGFSKFIKNSPILNTFLRFTVPSLILFAYNELYPYFLTYLNIIAGQRMISRLQMETIQQYFFYLVVSVLLIFTLSSAILDKLKEWIENPAEIPKSLADTLPKAAPFFMSYIVLLGIGYYPLRLMSRTSRSNKKSPNLFSNVNYDLVNPKHSVLDSPVFKTPLVSGSSKNPYGSMANNKKISYEGNFSSFFDDSTNDNSQAELFNHNIPTGNQPNGVSNHTNHDNLKLGTDQFVGADNLKVSPAFENPESRKNNSPIYAPNSTNTFSTNKKHRAYLEEQIGNFDSNSETYERNYNEDGFRVRIDSFFTRFYNFFASFDLLAKLNDLKEFFLDKIFLDSSLLSSRDLFENMSSPDTNMISSTKDIGKQPLNYGNGQSGTSIEFNLMDSKRNLMYSSNLVYSRHSRLSPLSGETNLNIASMSTSSELDFNKTNLLSHEAYKGKSPQLINPPYNPVDHHDHNYEVIGIQMPQSTELRWYGNTSESAIEQNSKSDYSQSGMTNCFGVLDSNNQPYMYPQLVGMLPYLWLPSKPIPDPLF</sequence>
<dbReference type="OrthoDB" id="1689567at2759"/>
<feature type="transmembrane region" description="Helical" evidence="2">
    <location>
        <begin position="405"/>
        <end position="424"/>
    </location>
</feature>
<accession>A0A1R1Y9K8</accession>
<feature type="compositionally biased region" description="Polar residues" evidence="1">
    <location>
        <begin position="597"/>
        <end position="608"/>
    </location>
</feature>
<evidence type="ECO:0000256" key="2">
    <source>
        <dbReference type="SAM" id="Phobius"/>
    </source>
</evidence>
<feature type="region of interest" description="Disordered" evidence="1">
    <location>
        <begin position="588"/>
        <end position="608"/>
    </location>
</feature>
<feature type="transmembrane region" description="Helical" evidence="2">
    <location>
        <begin position="316"/>
        <end position="341"/>
    </location>
</feature>
<proteinExistence type="predicted"/>
<feature type="domain" description="CSC1/OSCA1-like 7TM region" evidence="3">
    <location>
        <begin position="310"/>
        <end position="469"/>
    </location>
</feature>
<gene>
    <name evidence="5" type="ORF">AYI69_g5023</name>
</gene>
<name>A0A1R1Y9K8_9FUNG</name>